<organism evidence="3">
    <name type="scientific">Gongylonema pulchrum</name>
    <dbReference type="NCBI Taxonomy" id="637853"/>
    <lineage>
        <taxon>Eukaryota</taxon>
        <taxon>Metazoa</taxon>
        <taxon>Ecdysozoa</taxon>
        <taxon>Nematoda</taxon>
        <taxon>Chromadorea</taxon>
        <taxon>Rhabditida</taxon>
        <taxon>Spirurina</taxon>
        <taxon>Spiruromorpha</taxon>
        <taxon>Spiruroidea</taxon>
        <taxon>Gongylonematidae</taxon>
        <taxon>Gongylonema</taxon>
    </lineage>
</organism>
<evidence type="ECO:0000313" key="1">
    <source>
        <dbReference type="EMBL" id="VDK48241.1"/>
    </source>
</evidence>
<evidence type="ECO:0000313" key="2">
    <source>
        <dbReference type="Proteomes" id="UP000271098"/>
    </source>
</evidence>
<keyword evidence="2" id="KW-1185">Reference proteome</keyword>
<gene>
    <name evidence="1" type="ORF">GPUH_LOCUS4944</name>
</gene>
<dbReference type="WBParaSite" id="GPUH_0000495101-mRNA-1">
    <property type="protein sequence ID" value="GPUH_0000495101-mRNA-1"/>
    <property type="gene ID" value="GPUH_0000495101"/>
</dbReference>
<evidence type="ECO:0000313" key="3">
    <source>
        <dbReference type="WBParaSite" id="GPUH_0000495101-mRNA-1"/>
    </source>
</evidence>
<protein>
    <submittedName>
        <fullName evidence="3">C2 domain-containing protein</fullName>
    </submittedName>
</protein>
<proteinExistence type="predicted"/>
<dbReference type="Proteomes" id="UP000271098">
    <property type="component" value="Unassembled WGS sequence"/>
</dbReference>
<dbReference type="OrthoDB" id="531008at2759"/>
<sequence>MDRAWTLERTWNGADLSNGWSCELCEYGYSCTIQCVKKQNCDTWTLSVHPEEHCAYSLLVDVALSVGAFHFKVFRDLWYASSVVLQEETRSGSRVDVTFRLRIIETLSPQDLTGQTPYRDFEIQCQERTWFIDVTYLASLGGTLFPGWCEMRSKGIKTCEVNDMSTYELDCLIDATAKYRQIVVTRCLFR</sequence>
<dbReference type="AlphaFoldDB" id="A0A183D8A3"/>
<reference evidence="3" key="1">
    <citation type="submission" date="2016-06" db="UniProtKB">
        <authorList>
            <consortium name="WormBaseParasite"/>
        </authorList>
    </citation>
    <scope>IDENTIFICATION</scope>
</reference>
<dbReference type="EMBL" id="UYRT01009882">
    <property type="protein sequence ID" value="VDK48241.1"/>
    <property type="molecule type" value="Genomic_DNA"/>
</dbReference>
<accession>A0A183D8A3</accession>
<name>A0A183D8A3_9BILA</name>
<reference evidence="1 2" key="2">
    <citation type="submission" date="2018-11" db="EMBL/GenBank/DDBJ databases">
        <authorList>
            <consortium name="Pathogen Informatics"/>
        </authorList>
    </citation>
    <scope>NUCLEOTIDE SEQUENCE [LARGE SCALE GENOMIC DNA]</scope>
</reference>